<name>A0ABT7TPW1_9MICO</name>
<evidence type="ECO:0000313" key="4">
    <source>
        <dbReference type="Proteomes" id="UP001236404"/>
    </source>
</evidence>
<organism evidence="3 4">
    <name type="scientific">Curtobacterium caseinilyticum</name>
    <dbReference type="NCBI Taxonomy" id="3055137"/>
    <lineage>
        <taxon>Bacteria</taxon>
        <taxon>Bacillati</taxon>
        <taxon>Actinomycetota</taxon>
        <taxon>Actinomycetes</taxon>
        <taxon>Micrococcales</taxon>
        <taxon>Microbacteriaceae</taxon>
        <taxon>Curtobacterium</taxon>
    </lineage>
</organism>
<keyword evidence="4" id="KW-1185">Reference proteome</keyword>
<accession>A0ABT7TPW1</accession>
<dbReference type="Gene3D" id="2.60.120.200">
    <property type="match status" value="1"/>
</dbReference>
<dbReference type="InterPro" id="IPR050546">
    <property type="entry name" value="Glycosyl_Hydrlase_16"/>
</dbReference>
<dbReference type="InterPro" id="IPR006311">
    <property type="entry name" value="TAT_signal"/>
</dbReference>
<comment type="caution">
    <text evidence="3">The sequence shown here is derived from an EMBL/GenBank/DDBJ whole genome shotgun (WGS) entry which is preliminary data.</text>
</comment>
<gene>
    <name evidence="3" type="ORF">QUG93_08070</name>
</gene>
<keyword evidence="3" id="KW-0378">Hydrolase</keyword>
<evidence type="ECO:0000256" key="1">
    <source>
        <dbReference type="ARBA" id="ARBA00006865"/>
    </source>
</evidence>
<reference evidence="3 4" key="1">
    <citation type="submission" date="2023-06" db="EMBL/GenBank/DDBJ databases">
        <authorList>
            <person name="Feng G."/>
            <person name="Li J."/>
            <person name="Zhu H."/>
        </authorList>
    </citation>
    <scope>NUCLEOTIDE SEQUENCE [LARGE SCALE GENOMIC DNA]</scope>
    <source>
        <strain evidence="3 4">RHCKG28</strain>
    </source>
</reference>
<evidence type="ECO:0000313" key="3">
    <source>
        <dbReference type="EMBL" id="MDM7891638.1"/>
    </source>
</evidence>
<dbReference type="PANTHER" id="PTHR10963">
    <property type="entry name" value="GLYCOSYL HYDROLASE-RELATED"/>
    <property type="match status" value="1"/>
</dbReference>
<proteinExistence type="inferred from homology"/>
<dbReference type="SUPFAM" id="SSF49899">
    <property type="entry name" value="Concanavalin A-like lectins/glucanases"/>
    <property type="match status" value="1"/>
</dbReference>
<dbReference type="PROSITE" id="PS51318">
    <property type="entry name" value="TAT"/>
    <property type="match status" value="1"/>
</dbReference>
<dbReference type="PANTHER" id="PTHR10963:SF55">
    <property type="entry name" value="GLYCOSIDE HYDROLASE FAMILY 16 PROTEIN"/>
    <property type="match status" value="1"/>
</dbReference>
<feature type="domain" description="GH16" evidence="2">
    <location>
        <begin position="1"/>
        <end position="298"/>
    </location>
</feature>
<evidence type="ECO:0000259" key="2">
    <source>
        <dbReference type="PROSITE" id="PS51762"/>
    </source>
</evidence>
<dbReference type="Proteomes" id="UP001236404">
    <property type="component" value="Unassembled WGS sequence"/>
</dbReference>
<comment type="similarity">
    <text evidence="1">Belongs to the glycosyl hydrolase 16 family.</text>
</comment>
<dbReference type="Pfam" id="PF00722">
    <property type="entry name" value="Glyco_hydro_16"/>
    <property type="match status" value="1"/>
</dbReference>
<sequence length="298" mass="31484">MTNAPTPDHRTRPVLRDADGLDRRRFLTLGLTGAAVASTTAGAVLATGTGAQAATPSNGAVLLAADEFDGAAGSAPNPGIWRFDTGAGGWGNAELQTYTDSRRNSALDGAGNLVITARREADGSYTSARLTTEGTFTAQYGRVEARIRIPRGQGLWPAFWMLGADIGQVGWPACGEIDVMENVGYEPAVVHGTVHGPGYSGAQGLTASYTQPSGAAFADDFHVFGVDWRPGSITWTVDGVARRTVTRADVGTSPWVFDKPFFVVLNVAVGGTWPGSPDATTRFPQQMLVDWVRVWQQA</sequence>
<dbReference type="CDD" id="cd08023">
    <property type="entry name" value="GH16_laminarinase_like"/>
    <property type="match status" value="1"/>
</dbReference>
<protein>
    <submittedName>
        <fullName evidence="3">Glycoside hydrolase family 16 protein</fullName>
    </submittedName>
</protein>
<dbReference type="InterPro" id="IPR013320">
    <property type="entry name" value="ConA-like_dom_sf"/>
</dbReference>
<dbReference type="GO" id="GO:0016787">
    <property type="term" value="F:hydrolase activity"/>
    <property type="evidence" value="ECO:0007669"/>
    <property type="project" value="UniProtKB-KW"/>
</dbReference>
<dbReference type="InterPro" id="IPR000757">
    <property type="entry name" value="Beta-glucanase-like"/>
</dbReference>
<dbReference type="PROSITE" id="PS51762">
    <property type="entry name" value="GH16_2"/>
    <property type="match status" value="1"/>
</dbReference>
<dbReference type="EMBL" id="JAUCMN010000004">
    <property type="protein sequence ID" value="MDM7891638.1"/>
    <property type="molecule type" value="Genomic_DNA"/>
</dbReference>
<dbReference type="RefSeq" id="WP_289473406.1">
    <property type="nucleotide sequence ID" value="NZ_JAUCMN010000004.1"/>
</dbReference>